<dbReference type="GO" id="GO:0016740">
    <property type="term" value="F:transferase activity"/>
    <property type="evidence" value="ECO:0007669"/>
    <property type="project" value="InterPro"/>
</dbReference>
<proteinExistence type="predicted"/>
<dbReference type="Proteomes" id="UP000093355">
    <property type="component" value="Unassembled WGS sequence"/>
</dbReference>
<protein>
    <submittedName>
        <fullName evidence="1">Uncharacterized protein</fullName>
    </submittedName>
</protein>
<dbReference type="InterPro" id="IPR011004">
    <property type="entry name" value="Trimer_LpxA-like_sf"/>
</dbReference>
<evidence type="ECO:0000313" key="1">
    <source>
        <dbReference type="EMBL" id="OCG75765.1"/>
    </source>
</evidence>
<dbReference type="AlphaFoldDB" id="A0A1B9NGP1"/>
<dbReference type="InterPro" id="IPR001451">
    <property type="entry name" value="Hexapep"/>
</dbReference>
<keyword evidence="2" id="KW-1185">Reference proteome</keyword>
<dbReference type="Pfam" id="PF00132">
    <property type="entry name" value="Hexapep"/>
    <property type="match status" value="1"/>
</dbReference>
<dbReference type="InterPro" id="IPR018357">
    <property type="entry name" value="Hexapep_transf_CS"/>
</dbReference>
<dbReference type="InterPro" id="IPR051159">
    <property type="entry name" value="Hexapeptide_acetyltransf"/>
</dbReference>
<dbReference type="PROSITE" id="PS00101">
    <property type="entry name" value="HEXAPEP_TRANSFERASES"/>
    <property type="match status" value="1"/>
</dbReference>
<dbReference type="PANTHER" id="PTHR23416:SF78">
    <property type="entry name" value="LIPOPOLYSACCHARIDE BIOSYNTHESIS O-ACETYL TRANSFERASE WBBJ-RELATED"/>
    <property type="match status" value="1"/>
</dbReference>
<sequence>MNTLELMIGAQRARDRVFSALAAPGFAAFGRGSRVLLPTRLSGAQHMSVGRGVLIGAGSWLIVPEQRLPGPNIVLHDRVRMNGTAISAVGLVEIGEAVGIARGCYISDHSHGFADPDRPIRDQPVDRVAPVRIERGAWLGQNVVVLPGVTIGRGSVIGANSVVRADIPPRSVAVGAPARVVRELS</sequence>
<dbReference type="EMBL" id="LXMD01000012">
    <property type="protein sequence ID" value="OCG75765.1"/>
    <property type="molecule type" value="Genomic_DNA"/>
</dbReference>
<gene>
    <name evidence="1" type="ORF">A7J15_01585</name>
</gene>
<accession>A0A1B9NGP1</accession>
<dbReference type="SUPFAM" id="SSF51161">
    <property type="entry name" value="Trimeric LpxA-like enzymes"/>
    <property type="match status" value="1"/>
</dbReference>
<comment type="caution">
    <text evidence="1">The sequence shown here is derived from an EMBL/GenBank/DDBJ whole genome shotgun (WGS) entry which is preliminary data.</text>
</comment>
<dbReference type="OrthoDB" id="2643438at2"/>
<dbReference type="STRING" id="904291.A7J15_01585"/>
<dbReference type="Gene3D" id="2.160.10.10">
    <property type="entry name" value="Hexapeptide repeat proteins"/>
    <property type="match status" value="1"/>
</dbReference>
<organism evidence="1 2">
    <name type="scientific">Microbacterium sediminis</name>
    <dbReference type="NCBI Taxonomy" id="904291"/>
    <lineage>
        <taxon>Bacteria</taxon>
        <taxon>Bacillati</taxon>
        <taxon>Actinomycetota</taxon>
        <taxon>Actinomycetes</taxon>
        <taxon>Micrococcales</taxon>
        <taxon>Microbacteriaceae</taxon>
        <taxon>Microbacterium</taxon>
    </lineage>
</organism>
<dbReference type="PANTHER" id="PTHR23416">
    <property type="entry name" value="SIALIC ACID SYNTHASE-RELATED"/>
    <property type="match status" value="1"/>
</dbReference>
<dbReference type="CDD" id="cd04647">
    <property type="entry name" value="LbH_MAT_like"/>
    <property type="match status" value="1"/>
</dbReference>
<reference evidence="1 2" key="1">
    <citation type="submission" date="2016-05" db="EMBL/GenBank/DDBJ databases">
        <authorList>
            <person name="Lavstsen T."/>
            <person name="Jespersen J.S."/>
        </authorList>
    </citation>
    <scope>NUCLEOTIDE SEQUENCE [LARGE SCALE GENOMIC DNA]</scope>
    <source>
        <strain evidence="1 2">YLB-01</strain>
    </source>
</reference>
<evidence type="ECO:0000313" key="2">
    <source>
        <dbReference type="Proteomes" id="UP000093355"/>
    </source>
</evidence>
<name>A0A1B9NGP1_9MICO</name>